<name>A0A1E3PJF2_9ASCO</name>
<feature type="domain" description="DUS-like FMN-binding" evidence="18">
    <location>
        <begin position="30"/>
        <end position="327"/>
    </location>
</feature>
<dbReference type="STRING" id="857566.A0A1E3PJF2"/>
<evidence type="ECO:0000256" key="7">
    <source>
        <dbReference type="ARBA" id="ARBA00023002"/>
    </source>
</evidence>
<organism evidence="19 20">
    <name type="scientific">Nadsonia fulvescens var. elongata DSM 6958</name>
    <dbReference type="NCBI Taxonomy" id="857566"/>
    <lineage>
        <taxon>Eukaryota</taxon>
        <taxon>Fungi</taxon>
        <taxon>Dikarya</taxon>
        <taxon>Ascomycota</taxon>
        <taxon>Saccharomycotina</taxon>
        <taxon>Dipodascomycetes</taxon>
        <taxon>Dipodascales</taxon>
        <taxon>Dipodascales incertae sedis</taxon>
        <taxon>Nadsonia</taxon>
    </lineage>
</organism>
<dbReference type="GO" id="GO:0006397">
    <property type="term" value="P:mRNA processing"/>
    <property type="evidence" value="ECO:0007669"/>
    <property type="project" value="UniProtKB-KW"/>
</dbReference>
<comment type="cofactor">
    <cofactor evidence="1">
        <name>FMN</name>
        <dbReference type="ChEBI" id="CHEBI:58210"/>
    </cofactor>
</comment>
<keyword evidence="7" id="KW-0560">Oxidoreductase</keyword>
<evidence type="ECO:0000256" key="16">
    <source>
        <dbReference type="ARBA" id="ARBA00049467"/>
    </source>
</evidence>
<dbReference type="PANTHER" id="PTHR11082:SF5">
    <property type="entry name" value="TRNA-DIHYDROURIDINE(16_17) SYNTHASE [NAD(P)(+)]-LIKE"/>
    <property type="match status" value="1"/>
</dbReference>
<keyword evidence="2" id="KW-0285">Flavoprotein</keyword>
<feature type="compositionally biased region" description="Acidic residues" evidence="17">
    <location>
        <begin position="429"/>
        <end position="439"/>
    </location>
</feature>
<evidence type="ECO:0000256" key="6">
    <source>
        <dbReference type="ARBA" id="ARBA00022857"/>
    </source>
</evidence>
<sequence length="439" mass="49277">MTTASNKNQNNTYKLMGRDLYAAMGSPKTILAPMVDQSELAWRILSRRYGADICYTPMLHARLFANDKKYRKDMWSDLDGDAKLDRPLVAQFCANNPAELLEAASHLVGKCDAVDLNLGCPQGIAKKGHYGSFLMEEWDLIHDLINIVHTKLGVPVTAKIRIFPTKEKSLEYAQHVLKAGAQFLTVHGRTREMKGQQTGLADWSYIKHIRDNIPADTVLFANGNVLYPEDITRCFDQTQCDAVMSAEGNLYNPAVFNLNPDATIDEKFPRVDKLLREYFEIVKSLGPESRASKIALKSHFFKILRPFLVHHTDIRNAIGQSRAPRTEEDLIPWESIVAQVEDAVAKIYLSPDLADEVVTGDVQEWGGSYKEVPYWRCQPYFRTVNGIEKANTKLNDKNFQTKKAKGGSENVETSTAAEVDPVTNPVVEDLAEPLDEGTK</sequence>
<dbReference type="PANTHER" id="PTHR11082">
    <property type="entry name" value="TRNA-DIHYDROURIDINE SYNTHASE"/>
    <property type="match status" value="1"/>
</dbReference>
<comment type="catalytic activity">
    <reaction evidence="11">
        <text>5,6-dihydrouridine(17) in tRNA + NAD(+) = uridine(17) in tRNA + NADH + H(+)</text>
        <dbReference type="Rhea" id="RHEA:53372"/>
        <dbReference type="Rhea" id="RHEA-COMP:13541"/>
        <dbReference type="Rhea" id="RHEA-COMP:13542"/>
        <dbReference type="ChEBI" id="CHEBI:15378"/>
        <dbReference type="ChEBI" id="CHEBI:57540"/>
        <dbReference type="ChEBI" id="CHEBI:57945"/>
        <dbReference type="ChEBI" id="CHEBI:65315"/>
        <dbReference type="ChEBI" id="CHEBI:74443"/>
        <dbReference type="EC" id="1.3.1.88"/>
    </reaction>
    <physiologicalReaction direction="right-to-left" evidence="11">
        <dbReference type="Rhea" id="RHEA:53374"/>
    </physiologicalReaction>
</comment>
<keyword evidence="4" id="KW-0507">mRNA processing</keyword>
<comment type="catalytic activity">
    <reaction evidence="13">
        <text>a 5,6-dihydrouridine in mRNA + NAD(+) = a uridine in mRNA + NADH + H(+)</text>
        <dbReference type="Rhea" id="RHEA:69851"/>
        <dbReference type="Rhea" id="RHEA-COMP:14658"/>
        <dbReference type="Rhea" id="RHEA-COMP:17789"/>
        <dbReference type="ChEBI" id="CHEBI:15378"/>
        <dbReference type="ChEBI" id="CHEBI:57540"/>
        <dbReference type="ChEBI" id="CHEBI:57945"/>
        <dbReference type="ChEBI" id="CHEBI:65315"/>
        <dbReference type="ChEBI" id="CHEBI:74443"/>
    </reaction>
    <physiologicalReaction direction="right-to-left" evidence="13">
        <dbReference type="Rhea" id="RHEA:69853"/>
    </physiologicalReaction>
</comment>
<protein>
    <recommendedName>
        <fullName evidence="10">tRNA-dihydrouridine(16/17) synthase [NAD(P)(+)]</fullName>
        <ecNumber evidence="10">1.3.1.88</ecNumber>
    </recommendedName>
</protein>
<comment type="catalytic activity">
    <reaction evidence="15">
        <text>a 5,6-dihydrouridine in mRNA + NADP(+) = a uridine in mRNA + NADPH + H(+)</text>
        <dbReference type="Rhea" id="RHEA:69855"/>
        <dbReference type="Rhea" id="RHEA-COMP:14658"/>
        <dbReference type="Rhea" id="RHEA-COMP:17789"/>
        <dbReference type="ChEBI" id="CHEBI:15378"/>
        <dbReference type="ChEBI" id="CHEBI:57783"/>
        <dbReference type="ChEBI" id="CHEBI:58349"/>
        <dbReference type="ChEBI" id="CHEBI:65315"/>
        <dbReference type="ChEBI" id="CHEBI:74443"/>
    </reaction>
    <physiologicalReaction direction="right-to-left" evidence="15">
        <dbReference type="Rhea" id="RHEA:69857"/>
    </physiologicalReaction>
</comment>
<dbReference type="InterPro" id="IPR018517">
    <property type="entry name" value="tRNA_hU_synthase_CS"/>
</dbReference>
<keyword evidence="5" id="KW-0819">tRNA processing</keyword>
<comment type="catalytic activity">
    <reaction evidence="12">
        <text>5,6-dihydrouridine(16) in tRNA + NADP(+) = uridine(16) in tRNA + NADPH + H(+)</text>
        <dbReference type="Rhea" id="RHEA:53376"/>
        <dbReference type="Rhea" id="RHEA-COMP:13543"/>
        <dbReference type="Rhea" id="RHEA-COMP:13544"/>
        <dbReference type="ChEBI" id="CHEBI:15378"/>
        <dbReference type="ChEBI" id="CHEBI:57783"/>
        <dbReference type="ChEBI" id="CHEBI:58349"/>
        <dbReference type="ChEBI" id="CHEBI:65315"/>
        <dbReference type="ChEBI" id="CHEBI:74443"/>
        <dbReference type="EC" id="1.3.1.88"/>
    </reaction>
    <physiologicalReaction direction="right-to-left" evidence="12">
        <dbReference type="Rhea" id="RHEA:53378"/>
    </physiologicalReaction>
</comment>
<keyword evidence="6" id="KW-0521">NADP</keyword>
<gene>
    <name evidence="19" type="ORF">NADFUDRAFT_70018</name>
</gene>
<comment type="catalytic activity">
    <reaction evidence="16">
        <text>5,6-dihydrouridine(17) in tRNA + NADP(+) = uridine(17) in tRNA + NADPH + H(+)</text>
        <dbReference type="Rhea" id="RHEA:53368"/>
        <dbReference type="Rhea" id="RHEA-COMP:13541"/>
        <dbReference type="Rhea" id="RHEA-COMP:13542"/>
        <dbReference type="ChEBI" id="CHEBI:15378"/>
        <dbReference type="ChEBI" id="CHEBI:57783"/>
        <dbReference type="ChEBI" id="CHEBI:58349"/>
        <dbReference type="ChEBI" id="CHEBI:65315"/>
        <dbReference type="ChEBI" id="CHEBI:74443"/>
        <dbReference type="EC" id="1.3.1.88"/>
    </reaction>
    <physiologicalReaction direction="right-to-left" evidence="16">
        <dbReference type="Rhea" id="RHEA:53370"/>
    </physiologicalReaction>
</comment>
<dbReference type="InterPro" id="IPR035587">
    <property type="entry name" value="DUS-like_FMN-bd"/>
</dbReference>
<evidence type="ECO:0000256" key="17">
    <source>
        <dbReference type="SAM" id="MobiDB-lite"/>
    </source>
</evidence>
<evidence type="ECO:0000256" key="11">
    <source>
        <dbReference type="ARBA" id="ARBA00047287"/>
    </source>
</evidence>
<evidence type="ECO:0000256" key="1">
    <source>
        <dbReference type="ARBA" id="ARBA00001917"/>
    </source>
</evidence>
<feature type="region of interest" description="Disordered" evidence="17">
    <location>
        <begin position="399"/>
        <end position="439"/>
    </location>
</feature>
<dbReference type="Gene3D" id="3.20.20.70">
    <property type="entry name" value="Aldolase class I"/>
    <property type="match status" value="1"/>
</dbReference>
<dbReference type="EC" id="1.3.1.88" evidence="10"/>
<dbReference type="Pfam" id="PF01207">
    <property type="entry name" value="Dus"/>
    <property type="match status" value="1"/>
</dbReference>
<dbReference type="Proteomes" id="UP000095009">
    <property type="component" value="Unassembled WGS sequence"/>
</dbReference>
<evidence type="ECO:0000256" key="3">
    <source>
        <dbReference type="ARBA" id="ARBA00022643"/>
    </source>
</evidence>
<keyword evidence="20" id="KW-1185">Reference proteome</keyword>
<dbReference type="AlphaFoldDB" id="A0A1E3PJF2"/>
<reference evidence="19 20" key="1">
    <citation type="journal article" date="2016" name="Proc. Natl. Acad. Sci. U.S.A.">
        <title>Comparative genomics of biotechnologically important yeasts.</title>
        <authorList>
            <person name="Riley R."/>
            <person name="Haridas S."/>
            <person name="Wolfe K.H."/>
            <person name="Lopes M.R."/>
            <person name="Hittinger C.T."/>
            <person name="Goeker M."/>
            <person name="Salamov A.A."/>
            <person name="Wisecaver J.H."/>
            <person name="Long T.M."/>
            <person name="Calvey C.H."/>
            <person name="Aerts A.L."/>
            <person name="Barry K.W."/>
            <person name="Choi C."/>
            <person name="Clum A."/>
            <person name="Coughlan A.Y."/>
            <person name="Deshpande S."/>
            <person name="Douglass A.P."/>
            <person name="Hanson S.J."/>
            <person name="Klenk H.-P."/>
            <person name="LaButti K.M."/>
            <person name="Lapidus A."/>
            <person name="Lindquist E.A."/>
            <person name="Lipzen A.M."/>
            <person name="Meier-Kolthoff J.P."/>
            <person name="Ohm R.A."/>
            <person name="Otillar R.P."/>
            <person name="Pangilinan J.L."/>
            <person name="Peng Y."/>
            <person name="Rokas A."/>
            <person name="Rosa C.A."/>
            <person name="Scheuner C."/>
            <person name="Sibirny A.A."/>
            <person name="Slot J.C."/>
            <person name="Stielow J.B."/>
            <person name="Sun H."/>
            <person name="Kurtzman C.P."/>
            <person name="Blackwell M."/>
            <person name="Grigoriev I.V."/>
            <person name="Jeffries T.W."/>
        </authorList>
    </citation>
    <scope>NUCLEOTIDE SEQUENCE [LARGE SCALE GENOMIC DNA]</scope>
    <source>
        <strain evidence="19 20">DSM 6958</strain>
    </source>
</reference>
<evidence type="ECO:0000256" key="9">
    <source>
        <dbReference type="ARBA" id="ARBA00038313"/>
    </source>
</evidence>
<evidence type="ECO:0000256" key="10">
    <source>
        <dbReference type="ARBA" id="ARBA00038890"/>
    </source>
</evidence>
<dbReference type="PROSITE" id="PS01136">
    <property type="entry name" value="UPF0034"/>
    <property type="match status" value="1"/>
</dbReference>
<dbReference type="GO" id="GO:0050660">
    <property type="term" value="F:flavin adenine dinucleotide binding"/>
    <property type="evidence" value="ECO:0007669"/>
    <property type="project" value="InterPro"/>
</dbReference>
<evidence type="ECO:0000256" key="14">
    <source>
        <dbReference type="ARBA" id="ARBA00048934"/>
    </source>
</evidence>
<evidence type="ECO:0000256" key="5">
    <source>
        <dbReference type="ARBA" id="ARBA00022694"/>
    </source>
</evidence>
<dbReference type="SUPFAM" id="SSF51395">
    <property type="entry name" value="FMN-linked oxidoreductases"/>
    <property type="match status" value="1"/>
</dbReference>
<keyword evidence="8" id="KW-0520">NAD</keyword>
<evidence type="ECO:0000256" key="8">
    <source>
        <dbReference type="ARBA" id="ARBA00023027"/>
    </source>
</evidence>
<evidence type="ECO:0000256" key="12">
    <source>
        <dbReference type="ARBA" id="ARBA00047652"/>
    </source>
</evidence>
<evidence type="ECO:0000256" key="13">
    <source>
        <dbReference type="ARBA" id="ARBA00048342"/>
    </source>
</evidence>
<comment type="similarity">
    <text evidence="9">Belongs to the Dus family. Dus1 subfamily.</text>
</comment>
<proteinExistence type="inferred from homology"/>
<dbReference type="InterPro" id="IPR013785">
    <property type="entry name" value="Aldolase_TIM"/>
</dbReference>
<dbReference type="CDD" id="cd02801">
    <property type="entry name" value="DUS_like_FMN"/>
    <property type="match status" value="1"/>
</dbReference>
<comment type="catalytic activity">
    <reaction evidence="14">
        <text>5,6-dihydrouridine(16) in tRNA + NAD(+) = uridine(16) in tRNA + NADH + H(+)</text>
        <dbReference type="Rhea" id="RHEA:53380"/>
        <dbReference type="Rhea" id="RHEA-COMP:13543"/>
        <dbReference type="Rhea" id="RHEA-COMP:13544"/>
        <dbReference type="ChEBI" id="CHEBI:15378"/>
        <dbReference type="ChEBI" id="CHEBI:57540"/>
        <dbReference type="ChEBI" id="CHEBI:57945"/>
        <dbReference type="ChEBI" id="CHEBI:65315"/>
        <dbReference type="ChEBI" id="CHEBI:74443"/>
        <dbReference type="EC" id="1.3.1.88"/>
    </reaction>
    <physiologicalReaction direction="right-to-left" evidence="14">
        <dbReference type="Rhea" id="RHEA:53382"/>
    </physiologicalReaction>
</comment>
<dbReference type="EMBL" id="KV454409">
    <property type="protein sequence ID" value="ODQ65576.1"/>
    <property type="molecule type" value="Genomic_DNA"/>
</dbReference>
<keyword evidence="3" id="KW-0288">FMN</keyword>
<evidence type="ECO:0000256" key="4">
    <source>
        <dbReference type="ARBA" id="ARBA00022664"/>
    </source>
</evidence>
<evidence type="ECO:0000313" key="19">
    <source>
        <dbReference type="EMBL" id="ODQ65576.1"/>
    </source>
</evidence>
<evidence type="ECO:0000313" key="20">
    <source>
        <dbReference type="Proteomes" id="UP000095009"/>
    </source>
</evidence>
<evidence type="ECO:0000259" key="18">
    <source>
        <dbReference type="Pfam" id="PF01207"/>
    </source>
</evidence>
<evidence type="ECO:0000256" key="2">
    <source>
        <dbReference type="ARBA" id="ARBA00022630"/>
    </source>
</evidence>
<accession>A0A1E3PJF2</accession>
<evidence type="ECO:0000256" key="15">
    <source>
        <dbReference type="ARBA" id="ARBA00049447"/>
    </source>
</evidence>
<dbReference type="OrthoDB" id="272303at2759"/>
<dbReference type="GO" id="GO:0017150">
    <property type="term" value="F:tRNA dihydrouridine synthase activity"/>
    <property type="evidence" value="ECO:0007669"/>
    <property type="project" value="InterPro"/>
</dbReference>